<comment type="caution">
    <text evidence="3">The sequence shown here is derived from an EMBL/GenBank/DDBJ whole genome shotgun (WGS) entry which is preliminary data.</text>
</comment>
<dbReference type="Gene3D" id="3.30.420.10">
    <property type="entry name" value="Ribonuclease H-like superfamily/Ribonuclease H"/>
    <property type="match status" value="1"/>
</dbReference>
<name>A0A1Q9DBB3_SYMMI</name>
<dbReference type="PROSITE" id="PS50802">
    <property type="entry name" value="OTU"/>
    <property type="match status" value="1"/>
</dbReference>
<dbReference type="SUPFAM" id="SSF54001">
    <property type="entry name" value="Cysteine proteinases"/>
    <property type="match status" value="1"/>
</dbReference>
<gene>
    <name evidence="3" type="primary">Pol</name>
    <name evidence="3" type="ORF">AK812_SmicGene25744</name>
</gene>
<keyword evidence="4" id="KW-1185">Reference proteome</keyword>
<evidence type="ECO:0000313" key="4">
    <source>
        <dbReference type="Proteomes" id="UP000186817"/>
    </source>
</evidence>
<evidence type="ECO:0000313" key="3">
    <source>
        <dbReference type="EMBL" id="OLP92462.1"/>
    </source>
</evidence>
<reference evidence="3 4" key="1">
    <citation type="submission" date="2016-02" db="EMBL/GenBank/DDBJ databases">
        <title>Genome analysis of coral dinoflagellate symbionts highlights evolutionary adaptations to a symbiotic lifestyle.</title>
        <authorList>
            <person name="Aranda M."/>
            <person name="Li Y."/>
            <person name="Liew Y.J."/>
            <person name="Baumgarten S."/>
            <person name="Simakov O."/>
            <person name="Wilson M."/>
            <person name="Piel J."/>
            <person name="Ashoor H."/>
            <person name="Bougouffa S."/>
            <person name="Bajic V.B."/>
            <person name="Ryu T."/>
            <person name="Ravasi T."/>
            <person name="Bayer T."/>
            <person name="Micklem G."/>
            <person name="Kim H."/>
            <person name="Bhak J."/>
            <person name="Lajeunesse T.C."/>
            <person name="Voolstra C.R."/>
        </authorList>
    </citation>
    <scope>NUCLEOTIDE SEQUENCE [LARGE SCALE GENOMIC DNA]</scope>
    <source>
        <strain evidence="3 4">CCMP2467</strain>
    </source>
</reference>
<accession>A0A1Q9DBB3</accession>
<proteinExistence type="predicted"/>
<dbReference type="PANTHER" id="PTHR19446">
    <property type="entry name" value="REVERSE TRANSCRIPTASES"/>
    <property type="match status" value="1"/>
</dbReference>
<dbReference type="Pfam" id="PF00078">
    <property type="entry name" value="RVT_1"/>
    <property type="match status" value="1"/>
</dbReference>
<evidence type="ECO:0000259" key="2">
    <source>
        <dbReference type="PROSITE" id="PS50802"/>
    </source>
</evidence>
<dbReference type="InterPro" id="IPR003323">
    <property type="entry name" value="OTU_dom"/>
</dbReference>
<dbReference type="CDD" id="cd22744">
    <property type="entry name" value="OTU"/>
    <property type="match status" value="1"/>
</dbReference>
<dbReference type="InterPro" id="IPR036397">
    <property type="entry name" value="RNaseH_sf"/>
</dbReference>
<dbReference type="Gene3D" id="3.90.70.80">
    <property type="match status" value="1"/>
</dbReference>
<dbReference type="InterPro" id="IPR038765">
    <property type="entry name" value="Papain-like_cys_pep_sf"/>
</dbReference>
<evidence type="ECO:0000256" key="1">
    <source>
        <dbReference type="SAM" id="MobiDB-lite"/>
    </source>
</evidence>
<feature type="region of interest" description="Disordered" evidence="1">
    <location>
        <begin position="733"/>
        <end position="777"/>
    </location>
</feature>
<dbReference type="GO" id="GO:0003676">
    <property type="term" value="F:nucleic acid binding"/>
    <property type="evidence" value="ECO:0007669"/>
    <property type="project" value="InterPro"/>
</dbReference>
<dbReference type="SUPFAM" id="SSF56672">
    <property type="entry name" value="DNA/RNA polymerases"/>
    <property type="match status" value="1"/>
</dbReference>
<feature type="region of interest" description="Disordered" evidence="1">
    <location>
        <begin position="271"/>
        <end position="325"/>
    </location>
</feature>
<dbReference type="OrthoDB" id="415023at2759"/>
<feature type="compositionally biased region" description="Low complexity" evidence="1">
    <location>
        <begin position="275"/>
        <end position="290"/>
    </location>
</feature>
<sequence>MAPSSGGSGLDLFISNIARWLSSLPCSAGGDTFGIAALSNQLAHGCGTSPFPVSDQSEPDIVHVGNNVDDPKSPSFAMGSKADGDAQSCSFDGRCGEPQPMEDDLNEVQMTRDAGQNLEHYKLDDGSYNQVRVASFDQIAARGCFSGNWFPLRAYQDQSRFCVGKRWVECTKCFLWRDNHLDYLAPVRDSYPPQCLHYREKPQRCFLVGGGRSETTKAHELLQGLGLKEMIRELVIAEVRAAIKEAFAGLGGTESLVAAAFNQAPKLEGRGKGAGNAVPNAAPANTVVGNRDSTDDANLNSKFEDKSQPRSKGNRKGNHEGATSQFVSHDADLGKWITVRPHKANTDVEVQLRQQDWDDPLINYSSLASKLEECSSQPFRAVVHCQPQNIETAKVLLKGSGKTHSVLLIEFAKDRKTKGKGKDTDDKTNLRQRLPVKAGNFVKFVDGFVHQVFSDGVQVSKPKGLTVTTKLTPKKTSVLFCKIPKEFVSSEEWQKFKDNPRIEIAKWASKLQVQCVDAFNWSEERLPQGRQQIFGAIRVAEKDGPTLLAGSGTSAVFVQAPKAESTEQYVQWVERNKGEPNHAYLARVMRAKGALGLAFRGQSLGSRHHADANTPITRIWILEGTPREVDMEQAKTVLQPVFNDVTIIRQINRGSTRSFVFRAACARGNEVDLIPIVVELSQGPITAWAKVAPPRDDKVKQRPIKGGSLPCIDHKSSLDPVSVIVELPCDKGNEASAQDDQSTEDKPQAQAKETSAPKRQKALVRQPPPGTKLIPQEKDGNCLYHTVVAALNSERKDKTFHHTELRARVVAHMKAHPEWYKADWESDGKKGPDGNPCKDWDCFLEQVAKPGSYSCDLELRALCRLCQFKAVLVPEDPNFSVVAYGKKWKSKTHCIFYSHRHFDYLSPDGDDKYPDELLNVQPKMAYAWQCKFCDQGILNSVRTMNINRKGEQLIKATRDFMLQSNIQILAMQEVDEGTRRIDYALSSRGIAAKEHWDDKTFQGHLNMDQLDEDFEQQEQNIAIAMWRARVRNNSNAQIAWVKPSAPHVSLTFDAESLRAANKAMFGKAPGPDSWMPEHLHRLPDNFWSAAAMLWAKALALGRLPKRWTEATVSLIPKKIDEARPICLANILWRCGARVLAHRLRPWLTSFIDERSFGGAPGRSVIDAHLKVLQAVHDGVSEFIFEDLSAFFDSLTMPVLRPILQHLRAPQQLVNILQAFYVAPMRLFRYKGVVRPTWHQATAGIMQGCPLSPMLALCVGHIWAQFSASAKIETLCFVDDRLLWMKPGVASFQQSVSQALDNALSDADGNPVILATDGSSKHSVSAFACVIQAYPAPARIAAAHGAEDQTSFQAECFALHAVATAVSCVASRGRRGQIMILCDCRAAIQHAVAVPESLALPLLAASLQSSLSHASQQGLYCELHWVPSHGKMSSWKAPPGLDDVVCRELNAIADREAGILMERRRLESARSQWFRSVEDARQWATTAIRISAEASEQYRRFLSAA</sequence>
<dbReference type="InterPro" id="IPR000477">
    <property type="entry name" value="RT_dom"/>
</dbReference>
<dbReference type="Proteomes" id="UP000186817">
    <property type="component" value="Unassembled WGS sequence"/>
</dbReference>
<protein>
    <submittedName>
        <fullName evidence="3">LINE-1 retrotransposable element ORF2 protein</fullName>
    </submittedName>
</protein>
<feature type="domain" description="OTU" evidence="2">
    <location>
        <begin position="771"/>
        <end position="908"/>
    </location>
</feature>
<organism evidence="3 4">
    <name type="scientific">Symbiodinium microadriaticum</name>
    <name type="common">Dinoflagellate</name>
    <name type="synonym">Zooxanthella microadriatica</name>
    <dbReference type="NCBI Taxonomy" id="2951"/>
    <lineage>
        <taxon>Eukaryota</taxon>
        <taxon>Sar</taxon>
        <taxon>Alveolata</taxon>
        <taxon>Dinophyceae</taxon>
        <taxon>Suessiales</taxon>
        <taxon>Symbiodiniaceae</taxon>
        <taxon>Symbiodinium</taxon>
    </lineage>
</organism>
<dbReference type="Pfam" id="PF02338">
    <property type="entry name" value="OTU"/>
    <property type="match status" value="1"/>
</dbReference>
<dbReference type="EMBL" id="LSRX01000621">
    <property type="protein sequence ID" value="OLP92462.1"/>
    <property type="molecule type" value="Genomic_DNA"/>
</dbReference>
<dbReference type="InterPro" id="IPR043502">
    <property type="entry name" value="DNA/RNA_pol_sf"/>
</dbReference>